<evidence type="ECO:0000256" key="1">
    <source>
        <dbReference type="SAM" id="MobiDB-lite"/>
    </source>
</evidence>
<dbReference type="EMBL" id="MU129268">
    <property type="protein sequence ID" value="KAF9504053.1"/>
    <property type="molecule type" value="Genomic_DNA"/>
</dbReference>
<organism evidence="3 4">
    <name type="scientific">Hydnum rufescens UP504</name>
    <dbReference type="NCBI Taxonomy" id="1448309"/>
    <lineage>
        <taxon>Eukaryota</taxon>
        <taxon>Fungi</taxon>
        <taxon>Dikarya</taxon>
        <taxon>Basidiomycota</taxon>
        <taxon>Agaricomycotina</taxon>
        <taxon>Agaricomycetes</taxon>
        <taxon>Cantharellales</taxon>
        <taxon>Hydnaceae</taxon>
        <taxon>Hydnum</taxon>
    </lineage>
</organism>
<sequence length="385" mass="42405">MSAGPENNECLPAFGNGGMACLDSALSQQGDSASWSPITTLDNEGLNQPFVNEVPISMKQSKSRNLTSHATLAQWWNDLIPRLIPPFSRRVAETNWDSQMPFNAHLLACNGDKGCYTRTLKITCIHLKSIREIPLTVCNCRPAALLLLELGLFPSAPVYPMLAVDLDLLDFTSTVFKDTLRRHFRKALQYYNILVSSMEEVVNNAVVLVRKQNQENAYLLHQVQSDHATSTVPAVSSRLPSMPLSSSTRPQSSSLRPSSSHHSSSIPSLSSSQLPLPTLSPDRQSPQIPILVHITQTQKTIRRLQTTLALVYTPSTTAQHASGESNTRRMASHAYLLLVMDALPNETSAMSEYYTETKAAAKSAADKRPPNIRERGMAVINDVID</sequence>
<gene>
    <name evidence="3" type="ORF">BS47DRAFT_1401793</name>
</gene>
<feature type="region of interest" description="Disordered" evidence="1">
    <location>
        <begin position="230"/>
        <end position="282"/>
    </location>
</feature>
<dbReference type="Pfam" id="PF18802">
    <property type="entry name" value="CxC1"/>
    <property type="match status" value="1"/>
</dbReference>
<accession>A0A9P6DMF8</accession>
<dbReference type="AlphaFoldDB" id="A0A9P6DMF8"/>
<evidence type="ECO:0000313" key="4">
    <source>
        <dbReference type="Proteomes" id="UP000886523"/>
    </source>
</evidence>
<evidence type="ECO:0000313" key="3">
    <source>
        <dbReference type="EMBL" id="KAF9504053.1"/>
    </source>
</evidence>
<protein>
    <recommendedName>
        <fullName evidence="2">CxC1-like cysteine cluster associated with KDZ transposases domain-containing protein</fullName>
    </recommendedName>
</protein>
<evidence type="ECO:0000259" key="2">
    <source>
        <dbReference type="Pfam" id="PF18802"/>
    </source>
</evidence>
<comment type="caution">
    <text evidence="3">The sequence shown here is derived from an EMBL/GenBank/DDBJ whole genome shotgun (WGS) entry which is preliminary data.</text>
</comment>
<reference evidence="3" key="1">
    <citation type="journal article" date="2020" name="Nat. Commun.">
        <title>Large-scale genome sequencing of mycorrhizal fungi provides insights into the early evolution of symbiotic traits.</title>
        <authorList>
            <person name="Miyauchi S."/>
            <person name="Kiss E."/>
            <person name="Kuo A."/>
            <person name="Drula E."/>
            <person name="Kohler A."/>
            <person name="Sanchez-Garcia M."/>
            <person name="Morin E."/>
            <person name="Andreopoulos B."/>
            <person name="Barry K.W."/>
            <person name="Bonito G."/>
            <person name="Buee M."/>
            <person name="Carver A."/>
            <person name="Chen C."/>
            <person name="Cichocki N."/>
            <person name="Clum A."/>
            <person name="Culley D."/>
            <person name="Crous P.W."/>
            <person name="Fauchery L."/>
            <person name="Girlanda M."/>
            <person name="Hayes R.D."/>
            <person name="Keri Z."/>
            <person name="LaButti K."/>
            <person name="Lipzen A."/>
            <person name="Lombard V."/>
            <person name="Magnuson J."/>
            <person name="Maillard F."/>
            <person name="Murat C."/>
            <person name="Nolan M."/>
            <person name="Ohm R.A."/>
            <person name="Pangilinan J."/>
            <person name="Pereira M.F."/>
            <person name="Perotto S."/>
            <person name="Peter M."/>
            <person name="Pfister S."/>
            <person name="Riley R."/>
            <person name="Sitrit Y."/>
            <person name="Stielow J.B."/>
            <person name="Szollosi G."/>
            <person name="Zifcakova L."/>
            <person name="Stursova M."/>
            <person name="Spatafora J.W."/>
            <person name="Tedersoo L."/>
            <person name="Vaario L.M."/>
            <person name="Yamada A."/>
            <person name="Yan M."/>
            <person name="Wang P."/>
            <person name="Xu J."/>
            <person name="Bruns T."/>
            <person name="Baldrian P."/>
            <person name="Vilgalys R."/>
            <person name="Dunand C."/>
            <person name="Henrissat B."/>
            <person name="Grigoriev I.V."/>
            <person name="Hibbett D."/>
            <person name="Nagy L.G."/>
            <person name="Martin F.M."/>
        </authorList>
    </citation>
    <scope>NUCLEOTIDE SEQUENCE</scope>
    <source>
        <strain evidence="3">UP504</strain>
    </source>
</reference>
<feature type="domain" description="CxC1-like cysteine cluster associated with KDZ transposases" evidence="2">
    <location>
        <begin position="95"/>
        <end position="179"/>
    </location>
</feature>
<dbReference type="InterPro" id="IPR041320">
    <property type="entry name" value="CxC1"/>
</dbReference>
<proteinExistence type="predicted"/>
<keyword evidence="4" id="KW-1185">Reference proteome</keyword>
<dbReference type="Proteomes" id="UP000886523">
    <property type="component" value="Unassembled WGS sequence"/>
</dbReference>
<feature type="compositionally biased region" description="Low complexity" evidence="1">
    <location>
        <begin position="236"/>
        <end position="281"/>
    </location>
</feature>
<name>A0A9P6DMF8_9AGAM</name>